<keyword evidence="2" id="KW-1133">Transmembrane helix</keyword>
<evidence type="ECO:0000313" key="4">
    <source>
        <dbReference type="Proteomes" id="UP000054937"/>
    </source>
</evidence>
<gene>
    <name evidence="3" type="ORF">PPERSA_08623</name>
</gene>
<dbReference type="SUPFAM" id="SSF53649">
    <property type="entry name" value="Alkaline phosphatase-like"/>
    <property type="match status" value="1"/>
</dbReference>
<dbReference type="InterPro" id="IPR004245">
    <property type="entry name" value="DUF229"/>
</dbReference>
<dbReference type="OrthoDB" id="413313at2759"/>
<dbReference type="Pfam" id="PF02995">
    <property type="entry name" value="DUF229"/>
    <property type="match status" value="1"/>
</dbReference>
<keyword evidence="2" id="KW-0472">Membrane</keyword>
<feature type="coiled-coil region" evidence="1">
    <location>
        <begin position="1072"/>
        <end position="1099"/>
    </location>
</feature>
<dbReference type="GO" id="GO:0005615">
    <property type="term" value="C:extracellular space"/>
    <property type="evidence" value="ECO:0007669"/>
    <property type="project" value="TreeGrafter"/>
</dbReference>
<feature type="transmembrane region" description="Helical" evidence="2">
    <location>
        <begin position="494"/>
        <end position="516"/>
    </location>
</feature>
<dbReference type="InParanoid" id="A0A0V0R553"/>
<dbReference type="PANTHER" id="PTHR10974">
    <property type="entry name" value="FI08016P-RELATED"/>
    <property type="match status" value="1"/>
</dbReference>
<dbReference type="EMBL" id="LDAU01000046">
    <property type="protein sequence ID" value="KRX09591.1"/>
    <property type="molecule type" value="Genomic_DNA"/>
</dbReference>
<keyword evidence="1" id="KW-0175">Coiled coil</keyword>
<keyword evidence="2" id="KW-0812">Transmembrane</keyword>
<organism evidence="3 4">
    <name type="scientific">Pseudocohnilembus persalinus</name>
    <name type="common">Ciliate</name>
    <dbReference type="NCBI Taxonomy" id="266149"/>
    <lineage>
        <taxon>Eukaryota</taxon>
        <taxon>Sar</taxon>
        <taxon>Alveolata</taxon>
        <taxon>Ciliophora</taxon>
        <taxon>Intramacronucleata</taxon>
        <taxon>Oligohymenophorea</taxon>
        <taxon>Scuticociliatia</taxon>
        <taxon>Philasterida</taxon>
        <taxon>Pseudocohnilembidae</taxon>
        <taxon>Pseudocohnilembus</taxon>
    </lineage>
</organism>
<evidence type="ECO:0000256" key="2">
    <source>
        <dbReference type="SAM" id="Phobius"/>
    </source>
</evidence>
<name>A0A0V0R553_PSEPJ</name>
<dbReference type="AlphaFoldDB" id="A0A0V0R553"/>
<feature type="transmembrane region" description="Helical" evidence="2">
    <location>
        <begin position="528"/>
        <end position="545"/>
    </location>
</feature>
<proteinExistence type="predicted"/>
<comment type="caution">
    <text evidence="3">The sequence shown here is derived from an EMBL/GenBank/DDBJ whole genome shotgun (WGS) entry which is preliminary data.</text>
</comment>
<feature type="transmembrane region" description="Helical" evidence="2">
    <location>
        <begin position="393"/>
        <end position="412"/>
    </location>
</feature>
<accession>A0A0V0R553</accession>
<evidence type="ECO:0000256" key="1">
    <source>
        <dbReference type="SAM" id="Coils"/>
    </source>
</evidence>
<keyword evidence="4" id="KW-1185">Reference proteome</keyword>
<feature type="coiled-coil region" evidence="1">
    <location>
        <begin position="119"/>
        <end position="292"/>
    </location>
</feature>
<feature type="transmembrane region" description="Helical" evidence="2">
    <location>
        <begin position="467"/>
        <end position="488"/>
    </location>
</feature>
<reference evidence="3 4" key="1">
    <citation type="journal article" date="2015" name="Sci. Rep.">
        <title>Genome of the facultative scuticociliatosis pathogen Pseudocohnilembus persalinus provides insight into its virulence through horizontal gene transfer.</title>
        <authorList>
            <person name="Xiong J."/>
            <person name="Wang G."/>
            <person name="Cheng J."/>
            <person name="Tian M."/>
            <person name="Pan X."/>
            <person name="Warren A."/>
            <person name="Jiang C."/>
            <person name="Yuan D."/>
            <person name="Miao W."/>
        </authorList>
    </citation>
    <scope>NUCLEOTIDE SEQUENCE [LARGE SCALE GENOMIC DNA]</scope>
    <source>
        <strain evidence="3">36N120E</strain>
    </source>
</reference>
<evidence type="ECO:0000313" key="3">
    <source>
        <dbReference type="EMBL" id="KRX09591.1"/>
    </source>
</evidence>
<dbReference type="PANTHER" id="PTHR10974:SF1">
    <property type="entry name" value="FI08016P-RELATED"/>
    <property type="match status" value="1"/>
</dbReference>
<feature type="transmembrane region" description="Helical" evidence="2">
    <location>
        <begin position="432"/>
        <end position="455"/>
    </location>
</feature>
<sequence>MRYSQNQQQNQSFQQQQGGSFLTPTISSIQKINSDPAFLKQKLNKLTNHLQQLQQNQVNEDSLRENLEKSSLQNFQQLNNSIQTLRNAFNSLADVLMEEVDNVKMDFNNQVTVPMTEKIVDLEQNIVDLNLQQQKKQEQLSLLENQINERMKKLEMQFQEQIQNQNEKNQQNYDEITQFQQKLQVLGNNNSNRIDFIINDKDLLQGNLNELQKEGKLLEMERKQHQIEEQELNIQGKKKLEIKNITSKLIEEELQQLYDKLHLQLQEISQQNEKITEKIQQVELEGKQMETENEVRFQEIHQNFLNMNTVFKESSMKIIDEYQRAIKVVNEDYSSSTIKKQYQQQNNDDIEDLEVSKSQQSLELSYNAQEADRKKLVLLYCVMKMMCIDGFKIFKKYLLGPFLMLFSYYIFQYKIVKGCGEIDRIEVCIEKIIVQNIVTVLVQVFIVASMTYSLMYMCYKEVISKNFMIPFVIGSLYVCLIQHDMAIGSQQLEYFGGAIIYFIIIFNLLIAMMHRVVSFFYKMYNTNVKRFLLVVASIFVIYLIILEKLKGSCSEWDNGIAGYIEYDENHCELLKPLICWQTAMDKWFLFDSSCKINDLNDAKLNMLKLYHIIDNKKQNKEQIKQIMQKNNFMAYPFTNQFSAEDKDQDYPTQQAIINQALFTETYKEAKQSGREAIVNLNNMKLEFQMERDEKLVQFRKEIYNQKQHMAKNVILIYIDTLSRPQAHRKLPKTMEFLSQFSDYDKKNRAYTKDADENAKLYEFFRFHSIDKKTRNHNLKLQYNQTWVEQDDFPTFEEKKPNLINEFKKRGYITGHAANTCTSLCNFRSIQYQPYKQYFFEDYGDHEFLMYDPQYIDPENYYNLNQGINSILRRCIYNTDTSEHVFKYGELFLQKYRDDPKYLFMEFTDSHEMTSEIVSYLDDHLYQFLVNIKLLGYFEKETNVMLVSDHGQHIITSFIYRPPNTYLDPTNSFFQIERLLPLFMSIMTKDILNNYPSLDETMFQNQQRLMSMQQVRNTAISSADEYNNAIYFQDSVYYNRPKEFQCPNLPFAGVDPIKWCVCKNPNKEEARQFQEEYLKQKQIEKQMKELQDQQQQDQLLQKGV</sequence>
<dbReference type="Proteomes" id="UP000054937">
    <property type="component" value="Unassembled WGS sequence"/>
</dbReference>
<protein>
    <submittedName>
        <fullName evidence="3">Alkaline-phosphatase-like, core domain</fullName>
    </submittedName>
</protein>
<dbReference type="InterPro" id="IPR017850">
    <property type="entry name" value="Alkaline_phosphatase_core_sf"/>
</dbReference>